<evidence type="ECO:0000256" key="2">
    <source>
        <dbReference type="ARBA" id="ARBA00022980"/>
    </source>
</evidence>
<gene>
    <name evidence="5" type="ORF">OSTLU_28632</name>
</gene>
<dbReference type="InterPro" id="IPR000473">
    <property type="entry name" value="Ribosomal_bL36"/>
</dbReference>
<dbReference type="NCBIfam" id="TIGR01022">
    <property type="entry name" value="rpmJ_bact"/>
    <property type="match status" value="1"/>
</dbReference>
<dbReference type="SUPFAM" id="SSF57840">
    <property type="entry name" value="Ribosomal protein L36"/>
    <property type="match status" value="1"/>
</dbReference>
<dbReference type="GO" id="GO:0003735">
    <property type="term" value="F:structural constituent of ribosome"/>
    <property type="evidence" value="ECO:0007669"/>
    <property type="project" value="InterPro"/>
</dbReference>
<proteinExistence type="inferred from homology"/>
<dbReference type="GO" id="GO:1990904">
    <property type="term" value="C:ribonucleoprotein complex"/>
    <property type="evidence" value="ECO:0007669"/>
    <property type="project" value="UniProtKB-KW"/>
</dbReference>
<dbReference type="PANTHER" id="PTHR18804">
    <property type="entry name" value="RIBOSOMAL PROTEIN"/>
    <property type="match status" value="1"/>
</dbReference>
<dbReference type="EMBL" id="CP000581">
    <property type="protein sequence ID" value="ABO94008.1"/>
    <property type="molecule type" value="Genomic_DNA"/>
</dbReference>
<name>A4RQE1_OSTLU</name>
<reference evidence="5 6" key="1">
    <citation type="journal article" date="2007" name="Proc. Natl. Acad. Sci. U.S.A.">
        <title>The tiny eukaryote Ostreococcus provides genomic insights into the paradox of plankton speciation.</title>
        <authorList>
            <person name="Palenik B."/>
            <person name="Grimwood J."/>
            <person name="Aerts A."/>
            <person name="Rouze P."/>
            <person name="Salamov A."/>
            <person name="Putnam N."/>
            <person name="Dupont C."/>
            <person name="Jorgensen R."/>
            <person name="Derelle E."/>
            <person name="Rombauts S."/>
            <person name="Zhou K."/>
            <person name="Otillar R."/>
            <person name="Merchant S.S."/>
            <person name="Podell S."/>
            <person name="Gaasterland T."/>
            <person name="Napoli C."/>
            <person name="Gendler K."/>
            <person name="Manuell A."/>
            <person name="Tai V."/>
            <person name="Vallon O."/>
            <person name="Piganeau G."/>
            <person name="Jancek S."/>
            <person name="Heijde M."/>
            <person name="Jabbari K."/>
            <person name="Bowler C."/>
            <person name="Lohr M."/>
            <person name="Robbens S."/>
            <person name="Werner G."/>
            <person name="Dubchak I."/>
            <person name="Pazour G.J."/>
            <person name="Ren Q."/>
            <person name="Paulsen I."/>
            <person name="Delwiche C."/>
            <person name="Schmutz J."/>
            <person name="Rokhsar D."/>
            <person name="Van de Peer Y."/>
            <person name="Moreau H."/>
            <person name="Grigoriev I.V."/>
        </authorList>
    </citation>
    <scope>NUCLEOTIDE SEQUENCE [LARGE SCALE GENOMIC DNA]</scope>
    <source>
        <strain evidence="5 6">CCE9901</strain>
    </source>
</reference>
<dbReference type="HOGENOM" id="CLU_166367_0_0_1"/>
<accession>A4RQE1</accession>
<dbReference type="OrthoDB" id="10265903at2759"/>
<keyword evidence="2 4" id="KW-0689">Ribosomal protein</keyword>
<organism evidence="5 6">
    <name type="scientific">Ostreococcus lucimarinus (strain CCE9901)</name>
    <dbReference type="NCBI Taxonomy" id="436017"/>
    <lineage>
        <taxon>Eukaryota</taxon>
        <taxon>Viridiplantae</taxon>
        <taxon>Chlorophyta</taxon>
        <taxon>Mamiellophyceae</taxon>
        <taxon>Mamiellales</taxon>
        <taxon>Bathycoccaceae</taxon>
        <taxon>Ostreococcus</taxon>
    </lineage>
</organism>
<keyword evidence="3 4" id="KW-0687">Ribonucleoprotein</keyword>
<protein>
    <recommendedName>
        <fullName evidence="4">Ribosomal protein</fullName>
    </recommendedName>
</protein>
<dbReference type="InterPro" id="IPR052010">
    <property type="entry name" value="Ribosomal_LSU_bL36"/>
</dbReference>
<dbReference type="KEGG" id="olu:OSTLU_28632"/>
<dbReference type="HAMAP" id="MF_00251">
    <property type="entry name" value="Ribosomal_bL36"/>
    <property type="match status" value="1"/>
</dbReference>
<dbReference type="Proteomes" id="UP000001568">
    <property type="component" value="Chromosome 1"/>
</dbReference>
<evidence type="ECO:0000256" key="4">
    <source>
        <dbReference type="RuleBase" id="RU000570"/>
    </source>
</evidence>
<comment type="similarity">
    <text evidence="1 4">Belongs to the bacterial ribosomal protein bL36 family.</text>
</comment>
<dbReference type="InterPro" id="IPR035977">
    <property type="entry name" value="Ribosomal_bL36_sp"/>
</dbReference>
<dbReference type="RefSeq" id="XP_001415716.1">
    <property type="nucleotide sequence ID" value="XM_001415679.1"/>
</dbReference>
<evidence type="ECO:0000313" key="5">
    <source>
        <dbReference type="EMBL" id="ABO94008.1"/>
    </source>
</evidence>
<dbReference type="Gramene" id="ABO94008">
    <property type="protein sequence ID" value="ABO94008"/>
    <property type="gene ID" value="OSTLU_28632"/>
</dbReference>
<dbReference type="GO" id="GO:0006412">
    <property type="term" value="P:translation"/>
    <property type="evidence" value="ECO:0007669"/>
    <property type="project" value="InterPro"/>
</dbReference>
<dbReference type="GO" id="GO:0005840">
    <property type="term" value="C:ribosome"/>
    <property type="evidence" value="ECO:0007669"/>
    <property type="project" value="UniProtKB-KW"/>
</dbReference>
<dbReference type="GeneID" id="4999858"/>
<dbReference type="PANTHER" id="PTHR18804:SF16">
    <property type="entry name" value="RIBOSOMAL PROTEIN"/>
    <property type="match status" value="1"/>
</dbReference>
<dbReference type="STRING" id="436017.A4RQE1"/>
<evidence type="ECO:0000256" key="3">
    <source>
        <dbReference type="ARBA" id="ARBA00023274"/>
    </source>
</evidence>
<dbReference type="eggNOG" id="KOG4122">
    <property type="taxonomic scope" value="Eukaryota"/>
</dbReference>
<dbReference type="PROSITE" id="PS00828">
    <property type="entry name" value="RIBOSOMAL_L36"/>
    <property type="match status" value="1"/>
</dbReference>
<evidence type="ECO:0000313" key="6">
    <source>
        <dbReference type="Proteomes" id="UP000001568"/>
    </source>
</evidence>
<evidence type="ECO:0000256" key="1">
    <source>
        <dbReference type="ARBA" id="ARBA00007645"/>
    </source>
</evidence>
<sequence length="104" mass="11145">MKVRTAIKKLCEACRIVRRRGRLFVVCTKSPKHKQKQGVHTGARERGGGDTATTFAASGEEALATTCCESVRGGGGFGARGLALTGNYRRHAAMPSLLPRIAQF</sequence>
<dbReference type="Pfam" id="PF00444">
    <property type="entry name" value="Ribosomal_L36"/>
    <property type="match status" value="1"/>
</dbReference>
<dbReference type="AlphaFoldDB" id="A4RQE1"/>
<keyword evidence="6" id="KW-1185">Reference proteome</keyword>